<accession>A0ABX0J3J6</accession>
<dbReference type="GO" id="GO:0008168">
    <property type="term" value="F:methyltransferase activity"/>
    <property type="evidence" value="ECO:0007669"/>
    <property type="project" value="UniProtKB-KW"/>
</dbReference>
<organism evidence="2 3">
    <name type="scientific">Paenibacillus agricola</name>
    <dbReference type="NCBI Taxonomy" id="2716264"/>
    <lineage>
        <taxon>Bacteria</taxon>
        <taxon>Bacillati</taxon>
        <taxon>Bacillota</taxon>
        <taxon>Bacilli</taxon>
        <taxon>Bacillales</taxon>
        <taxon>Paenibacillaceae</taxon>
        <taxon>Paenibacillus</taxon>
    </lineage>
</organism>
<dbReference type="CDD" id="cd02440">
    <property type="entry name" value="AdoMet_MTases"/>
    <property type="match status" value="1"/>
</dbReference>
<dbReference type="InterPro" id="IPR029063">
    <property type="entry name" value="SAM-dependent_MTases_sf"/>
</dbReference>
<evidence type="ECO:0000313" key="2">
    <source>
        <dbReference type="EMBL" id="NHN30722.1"/>
    </source>
</evidence>
<dbReference type="GO" id="GO:0032259">
    <property type="term" value="P:methylation"/>
    <property type="evidence" value="ECO:0007669"/>
    <property type="project" value="UniProtKB-KW"/>
</dbReference>
<dbReference type="SUPFAM" id="SSF53335">
    <property type="entry name" value="S-adenosyl-L-methionine-dependent methyltransferases"/>
    <property type="match status" value="1"/>
</dbReference>
<dbReference type="PANTHER" id="PTHR37524">
    <property type="entry name" value="RIBOSOMAL RNA LARGE SUBUNIT METHYLTRANSFERASE M"/>
    <property type="match status" value="1"/>
</dbReference>
<dbReference type="PANTHER" id="PTHR37524:SF2">
    <property type="entry name" value="RIBOSOMAL RNA METHYLTRANSFERASE FTSJ DOMAIN-CONTAINING PROTEIN"/>
    <property type="match status" value="1"/>
</dbReference>
<dbReference type="Pfam" id="PF01728">
    <property type="entry name" value="FtsJ"/>
    <property type="match status" value="1"/>
</dbReference>
<feature type="domain" description="Ribosomal RNA methyltransferase FtsJ" evidence="1">
    <location>
        <begin position="187"/>
        <end position="275"/>
    </location>
</feature>
<evidence type="ECO:0000259" key="1">
    <source>
        <dbReference type="Pfam" id="PF01728"/>
    </source>
</evidence>
<dbReference type="EMBL" id="JAAOIW010000004">
    <property type="protein sequence ID" value="NHN30722.1"/>
    <property type="molecule type" value="Genomic_DNA"/>
</dbReference>
<name>A0ABX0J3J6_9BACL</name>
<proteinExistence type="predicted"/>
<keyword evidence="3" id="KW-1185">Reference proteome</keyword>
<reference evidence="2" key="1">
    <citation type="submission" date="2020-03" db="EMBL/GenBank/DDBJ databases">
        <title>Draft sequencing of Paenibacilllus sp. S3N08.</title>
        <authorList>
            <person name="Kim D.-U."/>
        </authorList>
    </citation>
    <scope>NUCLEOTIDE SEQUENCE</scope>
    <source>
        <strain evidence="2">S3N08</strain>
    </source>
</reference>
<gene>
    <name evidence="2" type="ORF">G9U52_12850</name>
</gene>
<dbReference type="InterPro" id="IPR002877">
    <property type="entry name" value="RNA_MeTrfase_FtsJ_dom"/>
</dbReference>
<dbReference type="Proteomes" id="UP001165962">
    <property type="component" value="Unassembled WGS sequence"/>
</dbReference>
<keyword evidence="2" id="KW-0808">Transferase</keyword>
<sequence length="345" mass="38637">MMEEQLLQSSTFIGTANRGYGQQAQEEIIRLFGPPFKFSQLVPNETFRFELPLGKAEATQRLVEQEPMFLRHIQPVDAELDWDGELDSLLEWATSSIKLEAGTLIAVQVRKTEQLATKVSQGEYKQALDLALTKAYATEPVAKGGEFILSLYLTPEKAYIGLSAPEHNLSDWSGGAIRFRKEEGQLSRAKFKLLEAEQVFGLDFSQYKMALDVGAAPGGWTSLLLERGVKVTAIDPAKLDKALLKHPNLTFHQKNASDVKLLADAYELLVCDMSWSPRQMARLIKELLPSLRTGGTAILTVKLMHKKAFQTVRELVGDLSPELSLQKGKQLFHNREELTLFFIKS</sequence>
<dbReference type="Gene3D" id="3.40.50.150">
    <property type="entry name" value="Vaccinia Virus protein VP39"/>
    <property type="match status" value="1"/>
</dbReference>
<evidence type="ECO:0000313" key="3">
    <source>
        <dbReference type="Proteomes" id="UP001165962"/>
    </source>
</evidence>
<comment type="caution">
    <text evidence="2">The sequence shown here is derived from an EMBL/GenBank/DDBJ whole genome shotgun (WGS) entry which is preliminary data.</text>
</comment>
<keyword evidence="2" id="KW-0489">Methyltransferase</keyword>
<protein>
    <submittedName>
        <fullName evidence="2">Methyltransferase domain-containing protein</fullName>
    </submittedName>
</protein>